<protein>
    <submittedName>
        <fullName evidence="3">Uncharacterized protein</fullName>
    </submittedName>
</protein>
<gene>
    <name evidence="3" type="ORF">OPV22_020550</name>
</gene>
<keyword evidence="1" id="KW-0175">Coiled coil</keyword>
<feature type="coiled-coil region" evidence="1">
    <location>
        <begin position="301"/>
        <end position="427"/>
    </location>
</feature>
<sequence length="625" mass="70485">MPRHNSGGNKFLHGHCNIGRRVCSSPSSASFASKNHRIKREIFVAKKGGPSTTPVPFWRLRASHSAAGFSEATRHQQIQDVVKDTRASVSARKLGNALWELNNTASPTIPEDFQERRLMTEISRRDRTSRSSMAGCLLHRLSDSAHNPISQLCNRSRTSGHRRMLPLLHHKFHSRDKIHAAVDSQSKGSLMEKEACFQGRAPTSSLVESKNCLKDLQNGLVTSKELVKILIRFGGTGKQQTSAMSLATALYCQIDQALVQVVQLIQAKNSDHSEKSHLTRQFTEEKEVWNGEKQEGIRVAVQSMIEEVKKEKKLRRKAERMNEKLMMEVAQMKASLANAGKELESERRTREMIEQACSEMIRGIGDNKTEVEEMKRESAKIREELQKEREMLQLADEWREERVQMKLSEAKHQFEEKNAAVDQLRFELEAFLAARRTEDLVNAQRDAADSLDSDCQGQMVHPSSSNMATYPTMDRGVAGGEEDQEESDGTDSEDSDLHTFELNVNNKNNGFSRRYASAATGDENKLASTKEKCYQRSPKREVYGSAIFPERVMTEGIKESILRSFQNLNGYMDERKPVDPSDRLEQNVEKHESVAAIPGNQNLASSRIVLPHGVPSSTGRKQRPK</sequence>
<name>A0AAV8QJ76_ENSVE</name>
<evidence type="ECO:0000256" key="2">
    <source>
        <dbReference type="SAM" id="MobiDB-lite"/>
    </source>
</evidence>
<evidence type="ECO:0000313" key="4">
    <source>
        <dbReference type="Proteomes" id="UP001222027"/>
    </source>
</evidence>
<organism evidence="3 4">
    <name type="scientific">Ensete ventricosum</name>
    <name type="common">Abyssinian banana</name>
    <name type="synonym">Musa ensete</name>
    <dbReference type="NCBI Taxonomy" id="4639"/>
    <lineage>
        <taxon>Eukaryota</taxon>
        <taxon>Viridiplantae</taxon>
        <taxon>Streptophyta</taxon>
        <taxon>Embryophyta</taxon>
        <taxon>Tracheophyta</taxon>
        <taxon>Spermatophyta</taxon>
        <taxon>Magnoliopsida</taxon>
        <taxon>Liliopsida</taxon>
        <taxon>Zingiberales</taxon>
        <taxon>Musaceae</taxon>
        <taxon>Ensete</taxon>
    </lineage>
</organism>
<dbReference type="AlphaFoldDB" id="A0AAV8QJ76"/>
<accession>A0AAV8QJ76</accession>
<dbReference type="PANTHER" id="PTHR31071:SF7">
    <property type="entry name" value="OS04G0382800 PROTEIN"/>
    <property type="match status" value="1"/>
</dbReference>
<feature type="region of interest" description="Disordered" evidence="2">
    <location>
        <begin position="452"/>
        <end position="496"/>
    </location>
</feature>
<feature type="compositionally biased region" description="Acidic residues" evidence="2">
    <location>
        <begin position="480"/>
        <end position="494"/>
    </location>
</feature>
<feature type="compositionally biased region" description="Polar residues" evidence="2">
    <location>
        <begin position="453"/>
        <end position="469"/>
    </location>
</feature>
<proteinExistence type="predicted"/>
<dbReference type="InterPro" id="IPR043424">
    <property type="entry name" value="BLT-like"/>
</dbReference>
<evidence type="ECO:0000313" key="3">
    <source>
        <dbReference type="EMBL" id="KAJ8476823.1"/>
    </source>
</evidence>
<feature type="region of interest" description="Disordered" evidence="2">
    <location>
        <begin position="572"/>
        <end position="625"/>
    </location>
</feature>
<feature type="compositionally biased region" description="Basic and acidic residues" evidence="2">
    <location>
        <begin position="572"/>
        <end position="593"/>
    </location>
</feature>
<evidence type="ECO:0000256" key="1">
    <source>
        <dbReference type="SAM" id="Coils"/>
    </source>
</evidence>
<comment type="caution">
    <text evidence="3">The sequence shown here is derived from an EMBL/GenBank/DDBJ whole genome shotgun (WGS) entry which is preliminary data.</text>
</comment>
<dbReference type="PANTHER" id="PTHR31071">
    <property type="entry name" value="GB|AAF24581.1"/>
    <property type="match status" value="1"/>
</dbReference>
<dbReference type="EMBL" id="JAQQAF010000006">
    <property type="protein sequence ID" value="KAJ8476823.1"/>
    <property type="molecule type" value="Genomic_DNA"/>
</dbReference>
<reference evidence="3 4" key="1">
    <citation type="submission" date="2022-12" db="EMBL/GenBank/DDBJ databases">
        <title>Chromosome-scale assembly of the Ensete ventricosum genome.</title>
        <authorList>
            <person name="Dussert Y."/>
            <person name="Stocks J."/>
            <person name="Wendawek A."/>
            <person name="Woldeyes F."/>
            <person name="Nichols R.A."/>
            <person name="Borrell J.S."/>
        </authorList>
    </citation>
    <scope>NUCLEOTIDE SEQUENCE [LARGE SCALE GENOMIC DNA]</scope>
    <source>
        <strain evidence="4">cv. Maze</strain>
        <tissue evidence="3">Seeds</tissue>
    </source>
</reference>
<dbReference type="Proteomes" id="UP001222027">
    <property type="component" value="Unassembled WGS sequence"/>
</dbReference>
<keyword evidence="4" id="KW-1185">Reference proteome</keyword>